<keyword evidence="2" id="KW-0812">Transmembrane</keyword>
<feature type="transmembrane region" description="Helical" evidence="2">
    <location>
        <begin position="260"/>
        <end position="281"/>
    </location>
</feature>
<feature type="transmembrane region" description="Helical" evidence="2">
    <location>
        <begin position="229"/>
        <end position="248"/>
    </location>
</feature>
<keyword evidence="4" id="KW-1185">Reference proteome</keyword>
<feature type="transmembrane region" description="Helical" evidence="2">
    <location>
        <begin position="149"/>
        <end position="169"/>
    </location>
</feature>
<feature type="transmembrane region" description="Helical" evidence="2">
    <location>
        <begin position="101"/>
        <end position="119"/>
    </location>
</feature>
<organism evidence="3 4">
    <name type="scientific">Knoellia flava TL1</name>
    <dbReference type="NCBI Taxonomy" id="1385518"/>
    <lineage>
        <taxon>Bacteria</taxon>
        <taxon>Bacillati</taxon>
        <taxon>Actinomycetota</taxon>
        <taxon>Actinomycetes</taxon>
        <taxon>Micrococcales</taxon>
        <taxon>Intrasporangiaceae</taxon>
        <taxon>Knoellia</taxon>
    </lineage>
</organism>
<feature type="transmembrane region" description="Helical" evidence="2">
    <location>
        <begin position="327"/>
        <end position="346"/>
    </location>
</feature>
<evidence type="ECO:0000256" key="2">
    <source>
        <dbReference type="SAM" id="Phobius"/>
    </source>
</evidence>
<feature type="transmembrane region" description="Helical" evidence="2">
    <location>
        <begin position="175"/>
        <end position="193"/>
    </location>
</feature>
<feature type="transmembrane region" description="Helical" evidence="2">
    <location>
        <begin position="205"/>
        <end position="223"/>
    </location>
</feature>
<feature type="transmembrane region" description="Helical" evidence="2">
    <location>
        <begin position="34"/>
        <end position="59"/>
    </location>
</feature>
<protein>
    <submittedName>
        <fullName evidence="3">Uncharacterized protein</fullName>
    </submittedName>
</protein>
<dbReference type="EMBL" id="AVPI01000022">
    <property type="protein sequence ID" value="KGN31228.1"/>
    <property type="molecule type" value="Genomic_DNA"/>
</dbReference>
<keyword evidence="2" id="KW-1133">Transmembrane helix</keyword>
<gene>
    <name evidence="3" type="ORF">N798_09200</name>
</gene>
<sequence length="386" mass="39951">MLRVRAVASDDATVNAPATSPPARTRRGSAVPPGLWRVPFLVPGALALLLGLDAGLLLLDAPALPLGSRLPDVHGFLLVLGFVGTLIALERAVALRHRAGYAAPALLGTGGLLLVPTATGSLGQLLLVAGSAALGLVLVALWQRQRDEAVTVQALGSVLALGASILWLREVPVPRLLPWLAGFVVLTIAGERLELARIELARSGPVVLGAFGLCGAAVASLLWPEAGQALFGLVLAGLVVWLAGHDVARRTVHDTGLPRFAAACLLAGYVWLAAAALLWLLGSPVLDGATYDAVVHCVFLGFTLSMIMAHAPVILPAVLRVRLPYRSALWAPAVLLHGSLLLRVAVGDLRGWEPARQLGGALNVAAVLLLVAVLARSATMAGRRAG</sequence>
<evidence type="ECO:0000256" key="1">
    <source>
        <dbReference type="SAM" id="MobiDB-lite"/>
    </source>
</evidence>
<comment type="caution">
    <text evidence="3">The sequence shown here is derived from an EMBL/GenBank/DDBJ whole genome shotgun (WGS) entry which is preliminary data.</text>
</comment>
<feature type="transmembrane region" description="Helical" evidence="2">
    <location>
        <begin position="71"/>
        <end position="89"/>
    </location>
</feature>
<evidence type="ECO:0000313" key="3">
    <source>
        <dbReference type="EMBL" id="KGN31228.1"/>
    </source>
</evidence>
<name>A0ABR4XDI2_9MICO</name>
<dbReference type="Proteomes" id="UP000029990">
    <property type="component" value="Unassembled WGS sequence"/>
</dbReference>
<accession>A0ABR4XDI2</accession>
<proteinExistence type="predicted"/>
<feature type="transmembrane region" description="Helical" evidence="2">
    <location>
        <begin position="293"/>
        <end position="315"/>
    </location>
</feature>
<keyword evidence="2" id="KW-0472">Membrane</keyword>
<feature type="transmembrane region" description="Helical" evidence="2">
    <location>
        <begin position="358"/>
        <end position="375"/>
    </location>
</feature>
<evidence type="ECO:0000313" key="4">
    <source>
        <dbReference type="Proteomes" id="UP000029990"/>
    </source>
</evidence>
<feature type="region of interest" description="Disordered" evidence="1">
    <location>
        <begin position="1"/>
        <end position="29"/>
    </location>
</feature>
<reference evidence="3 4" key="1">
    <citation type="submission" date="2013-08" db="EMBL/GenBank/DDBJ databases">
        <title>The genome sequence of Knoellia flava.</title>
        <authorList>
            <person name="Zhu W."/>
            <person name="Wang G."/>
        </authorList>
    </citation>
    <scope>NUCLEOTIDE SEQUENCE [LARGE SCALE GENOMIC DNA]</scope>
    <source>
        <strain evidence="3 4">TL1</strain>
    </source>
</reference>
<feature type="transmembrane region" description="Helical" evidence="2">
    <location>
        <begin position="125"/>
        <end position="142"/>
    </location>
</feature>